<dbReference type="RefSeq" id="WP_193702196.1">
    <property type="nucleotide sequence ID" value="NZ_JAJHTL010000012.1"/>
</dbReference>
<dbReference type="AlphaFoldDB" id="A0AAP1RGH6"/>
<protein>
    <submittedName>
        <fullName evidence="3">DUF1738 domain-containing protein</fullName>
    </submittedName>
</protein>
<comment type="caution">
    <text evidence="3">The sequence shown here is derived from an EMBL/GenBank/DDBJ whole genome shotgun (WGS) entry which is preliminary data.</text>
</comment>
<dbReference type="GO" id="GO:0003697">
    <property type="term" value="F:single-stranded DNA binding"/>
    <property type="evidence" value="ECO:0007669"/>
    <property type="project" value="InterPro"/>
</dbReference>
<sequence>MTIQQQFKNLNGSTVSRSQLEAIIENAKKANDTEIIYRLSGILLANKGVNRFNVSLRNYPTALAGSRHKGAYKEALTECGRLRKGWRFSKGGVFKVATLDKKTKQFKMGLSGCGCGAPKNTCGCKKKSLNANNLSFDELEGLGLPFVPNPESVEDPTALGKPFTNDDIYQMITDKMISLVEKSTGTGYKRKWGQKEFYEKDGFLIPINFVSKNAYRGVNPWLLKDDFLDVMDNPYFMTFKQIKEKKGKLKKGSKGKPIVYFTLLYKFDNPKTKKEFGTYDKEYMIKYIKNFGHQAKDFDDVVYSIPILKYYNVFNGSDIEDIDFKLDELKLGRVVKSDESLANEKNEAAELIVANYPKIAPTIKHGGDNAYYNSATDGVQMPRFQSFETPNDYYRTLLHELIHSTGNEKRLARKFGKKFGSKDYAFEELVAEFGSVFLSANAGIIWHSNKNHEEYLANWNNSLKIAKDDNKFLMRAASAAQKASDFVLNLDANNVPAFYKELGKITVPKKTVKETATKKNVSIPDSSAYPVAVPETKITIKANAPFDSCGRLRKGWKFQNGKPVQVIPKKKATKKAEIKKVVKAVIKKIEKPTKSIKLPSKEIDLKSEIELEDRYIKEVTALLQETRAKSKKTAKDKKNINYWVIAIKEAKKRKSINNKLLKELLQKPTKKTTETFVKPAVKVVKTDTSFKRPGSLPVQLEQVETGMLSARSSLYSWERYLKGVYPSWVEDRYTDDFCLKNIDYFKRLVEAFENQKKMIIKRDRKTTRTVVKPTPIKLGNPKNPENPKKTNSLAYKMANRQNKVSEIYKIRDKNISEFLGEIEVKQKESVVITLTGGQGSMKTRCAFRFMNAFAQKYKVGHASIEEHPESTLYYNKVDEYINDNALNNIHNPEINSISDLDKLVKENDIIVIDSFAKMQEIQKGFEVDKDLRKKYDGKLFIVIFQQTTDGKMRGGSKSQFDADIILFTEKFDNYQDNYIYADKNRYQNKNLTDLKYNIFEGVLKDLE</sequence>
<proteinExistence type="predicted"/>
<evidence type="ECO:0000313" key="4">
    <source>
        <dbReference type="Proteomes" id="UP000806077"/>
    </source>
</evidence>
<dbReference type="Pfam" id="PF08401">
    <property type="entry name" value="ArdcN"/>
    <property type="match status" value="1"/>
</dbReference>
<dbReference type="EMBL" id="WXXV01000011">
    <property type="protein sequence ID" value="MBE7695531.1"/>
    <property type="molecule type" value="Genomic_DNA"/>
</dbReference>
<evidence type="ECO:0000313" key="3">
    <source>
        <dbReference type="EMBL" id="MBE7695531.1"/>
    </source>
</evidence>
<organism evidence="3 4">
    <name type="scientific">Tenacibaculum finnmarkense genomovar finnmarkense</name>
    <dbReference type="NCBI Taxonomy" id="1458503"/>
    <lineage>
        <taxon>Bacteria</taxon>
        <taxon>Pseudomonadati</taxon>
        <taxon>Bacteroidota</taxon>
        <taxon>Flavobacteriia</taxon>
        <taxon>Flavobacteriales</taxon>
        <taxon>Flavobacteriaceae</taxon>
        <taxon>Tenacibaculum</taxon>
        <taxon>Tenacibaculum finnmarkense</taxon>
    </lineage>
</organism>
<accession>A0AAP1RGH6</accession>
<feature type="domain" description="Polyvalent protein metallopeptidase" evidence="2">
    <location>
        <begin position="360"/>
        <end position="478"/>
    </location>
</feature>
<dbReference type="Pfam" id="PF18818">
    <property type="entry name" value="MPTase-PolyVal"/>
    <property type="match status" value="1"/>
</dbReference>
<dbReference type="InterPro" id="IPR013610">
    <property type="entry name" value="ArdC_N"/>
</dbReference>
<dbReference type="InterPro" id="IPR027417">
    <property type="entry name" value="P-loop_NTPase"/>
</dbReference>
<dbReference type="InterPro" id="IPR041459">
    <property type="entry name" value="MPTase-PolyVal"/>
</dbReference>
<keyword evidence="4" id="KW-1185">Reference proteome</keyword>
<evidence type="ECO:0000259" key="2">
    <source>
        <dbReference type="Pfam" id="PF18818"/>
    </source>
</evidence>
<dbReference type="Gene3D" id="3.40.50.300">
    <property type="entry name" value="P-loop containing nucleotide triphosphate hydrolases"/>
    <property type="match status" value="1"/>
</dbReference>
<gene>
    <name evidence="3" type="ORF">F7645_08870</name>
</gene>
<evidence type="ECO:0000259" key="1">
    <source>
        <dbReference type="Pfam" id="PF08401"/>
    </source>
</evidence>
<name>A0AAP1RGH6_9FLAO</name>
<feature type="domain" description="N-terminal" evidence="1">
    <location>
        <begin position="167"/>
        <end position="314"/>
    </location>
</feature>
<dbReference type="Proteomes" id="UP000806077">
    <property type="component" value="Unassembled WGS sequence"/>
</dbReference>
<dbReference type="SUPFAM" id="SSF52540">
    <property type="entry name" value="P-loop containing nucleoside triphosphate hydrolases"/>
    <property type="match status" value="1"/>
</dbReference>
<reference evidence="3 4" key="1">
    <citation type="journal article" date="2020" name="Int. J. Syst. Evol. Microbiol.">
        <title>Tenacibaculum piscium sp. nov., isolated from skin ulcers of sea-farmed fish, and description of Tenacibaculum finnmarkense sp. nov. with subdivision into genomovars finnmarkense and ulcerans.</title>
        <authorList>
            <person name="Olsen A.B."/>
            <person name="Spilsberg B."/>
            <person name="Nilsen H.K."/>
            <person name="Lagesen K."/>
            <person name="Gulla S."/>
            <person name="Avendano-Herrera R."/>
            <person name="Irgang R."/>
            <person name="Duchaud E."/>
            <person name="Colquhoun D.J."/>
        </authorList>
    </citation>
    <scope>NUCLEOTIDE SEQUENCE [LARGE SCALE GENOMIC DNA]</scope>
    <source>
        <strain evidence="3 4">TNO037</strain>
    </source>
</reference>